<keyword evidence="1" id="KW-0812">Transmembrane</keyword>
<proteinExistence type="predicted"/>
<reference evidence="3 4" key="1">
    <citation type="journal article" date="2012" name="J. Bacteriol.">
        <title>Genome of Bacillus macauensis ZFHKF-1, a Long-Chain-Forming Bacterium.</title>
        <authorList>
            <person name="Cai L."/>
            <person name="Zhang T."/>
        </authorList>
    </citation>
    <scope>NUCLEOTIDE SEQUENCE [LARGE SCALE GENOMIC DNA]</scope>
    <source>
        <strain evidence="3 4">ZFHKF-1</strain>
    </source>
</reference>
<dbReference type="InterPro" id="IPR016975">
    <property type="entry name" value="Cell_wall_LiaF"/>
</dbReference>
<sequence length="236" mass="26979">MKTSWIVLIGSLLLMIDVLFQGGGPLFSFLFFAICIYFGRKGNRFFGKLLFWFGVIGLVFTLLSLVLVRLLIVILLAYWLVKMYQSKKAPHVITPVFEGKPSSQQNDFLVKKELLFKNRWFGRQETPSSVYEWNDIVIHCGIGDYKIDLSNTVLPTGESVIMISSLIGHVELLLPYETSLSLQHSVMFGNTTVFEQRESQAFNATFSYETQEYGRSPQRIKVITKMLIGDVEVKRV</sequence>
<dbReference type="InterPro" id="IPR047793">
    <property type="entry name" value="LiaF_C"/>
</dbReference>
<name>I8J2Q3_9BACL</name>
<dbReference type="eggNOG" id="COG4758">
    <property type="taxonomic scope" value="Bacteria"/>
</dbReference>
<gene>
    <name evidence="3" type="ORF">A374_06866</name>
</gene>
<feature type="transmembrane region" description="Helical" evidence="1">
    <location>
        <begin position="51"/>
        <end position="81"/>
    </location>
</feature>
<keyword evidence="1" id="KW-1133">Transmembrane helix</keyword>
<dbReference type="OrthoDB" id="2351415at2"/>
<evidence type="ECO:0000259" key="2">
    <source>
        <dbReference type="Pfam" id="PF09922"/>
    </source>
</evidence>
<keyword evidence="1" id="KW-0472">Membrane</keyword>
<evidence type="ECO:0000256" key="1">
    <source>
        <dbReference type="SAM" id="Phobius"/>
    </source>
</evidence>
<dbReference type="STRING" id="1196324.A374_06866"/>
<feature type="domain" description="Cell wall-active antibiotics response LiaF-like C-terminal" evidence="2">
    <location>
        <begin position="120"/>
        <end position="233"/>
    </location>
</feature>
<accession>I8J2Q3</accession>
<evidence type="ECO:0000313" key="3">
    <source>
        <dbReference type="EMBL" id="EIT86021.1"/>
    </source>
</evidence>
<dbReference type="EMBL" id="AKKV01000023">
    <property type="protein sequence ID" value="EIT86021.1"/>
    <property type="molecule type" value="Genomic_DNA"/>
</dbReference>
<evidence type="ECO:0000313" key="4">
    <source>
        <dbReference type="Proteomes" id="UP000004080"/>
    </source>
</evidence>
<protein>
    <submittedName>
        <fullName evidence="3">Cell wall-active antibiotics response protein</fullName>
    </submittedName>
</protein>
<dbReference type="Proteomes" id="UP000004080">
    <property type="component" value="Unassembled WGS sequence"/>
</dbReference>
<comment type="caution">
    <text evidence="3">The sequence shown here is derived from an EMBL/GenBank/DDBJ whole genome shotgun (WGS) entry which is preliminary data.</text>
</comment>
<organism evidence="3 4">
    <name type="scientific">Fictibacillus macauensis ZFHKF-1</name>
    <dbReference type="NCBI Taxonomy" id="1196324"/>
    <lineage>
        <taxon>Bacteria</taxon>
        <taxon>Bacillati</taxon>
        <taxon>Bacillota</taxon>
        <taxon>Bacilli</taxon>
        <taxon>Bacillales</taxon>
        <taxon>Fictibacillaceae</taxon>
        <taxon>Fictibacillus</taxon>
    </lineage>
</organism>
<dbReference type="RefSeq" id="WP_007201470.1">
    <property type="nucleotide sequence ID" value="NZ_AKKV01000023.1"/>
</dbReference>
<dbReference type="NCBIfam" id="NF040535">
    <property type="entry name" value="LiaF_C_term"/>
    <property type="match status" value="1"/>
</dbReference>
<dbReference type="Pfam" id="PF09922">
    <property type="entry name" value="LiaF-like_C"/>
    <property type="match status" value="1"/>
</dbReference>
<dbReference type="PIRSF" id="PIRSF031509">
    <property type="entry name" value="Cell_wall_LiaF/YvqF"/>
    <property type="match status" value="1"/>
</dbReference>
<dbReference type="GO" id="GO:0016020">
    <property type="term" value="C:membrane"/>
    <property type="evidence" value="ECO:0007669"/>
    <property type="project" value="InterPro"/>
</dbReference>
<dbReference type="AlphaFoldDB" id="I8J2Q3"/>
<dbReference type="PATRIC" id="fig|1196324.3.peg.1405"/>
<dbReference type="InterPro" id="IPR024425">
    <property type="entry name" value="LiaF-like_C"/>
</dbReference>
<keyword evidence="4" id="KW-1185">Reference proteome</keyword>
<feature type="transmembrane region" description="Helical" evidence="1">
    <location>
        <begin position="12"/>
        <end position="39"/>
    </location>
</feature>